<dbReference type="KEGG" id="dpx:DAPPUDRAFT_340938"/>
<evidence type="ECO:0000313" key="1">
    <source>
        <dbReference type="EMBL" id="EFX60947.1"/>
    </source>
</evidence>
<proteinExistence type="predicted"/>
<dbReference type="AlphaFoldDB" id="E9I4Y3"/>
<organism evidence="1 2">
    <name type="scientific">Daphnia pulex</name>
    <name type="common">Water flea</name>
    <dbReference type="NCBI Taxonomy" id="6669"/>
    <lineage>
        <taxon>Eukaryota</taxon>
        <taxon>Metazoa</taxon>
        <taxon>Ecdysozoa</taxon>
        <taxon>Arthropoda</taxon>
        <taxon>Crustacea</taxon>
        <taxon>Branchiopoda</taxon>
        <taxon>Diplostraca</taxon>
        <taxon>Cladocera</taxon>
        <taxon>Anomopoda</taxon>
        <taxon>Daphniidae</taxon>
        <taxon>Daphnia</taxon>
    </lineage>
</organism>
<protein>
    <submittedName>
        <fullName evidence="1">Uncharacterized protein</fullName>
    </submittedName>
</protein>
<dbReference type="HOGENOM" id="CLU_160907_0_0_1"/>
<gene>
    <name evidence="1" type="ORF">DAPPUDRAFT_340938</name>
</gene>
<reference evidence="1 2" key="1">
    <citation type="journal article" date="2011" name="Science">
        <title>The ecoresponsive genome of Daphnia pulex.</title>
        <authorList>
            <person name="Colbourne J.K."/>
            <person name="Pfrender M.E."/>
            <person name="Gilbert D."/>
            <person name="Thomas W.K."/>
            <person name="Tucker A."/>
            <person name="Oakley T.H."/>
            <person name="Tokishita S."/>
            <person name="Aerts A."/>
            <person name="Arnold G.J."/>
            <person name="Basu M.K."/>
            <person name="Bauer D.J."/>
            <person name="Caceres C.E."/>
            <person name="Carmel L."/>
            <person name="Casola C."/>
            <person name="Choi J.H."/>
            <person name="Detter J.C."/>
            <person name="Dong Q."/>
            <person name="Dusheyko S."/>
            <person name="Eads B.D."/>
            <person name="Frohlich T."/>
            <person name="Geiler-Samerotte K.A."/>
            <person name="Gerlach D."/>
            <person name="Hatcher P."/>
            <person name="Jogdeo S."/>
            <person name="Krijgsveld J."/>
            <person name="Kriventseva E.V."/>
            <person name="Kultz D."/>
            <person name="Laforsch C."/>
            <person name="Lindquist E."/>
            <person name="Lopez J."/>
            <person name="Manak J.R."/>
            <person name="Muller J."/>
            <person name="Pangilinan J."/>
            <person name="Patwardhan R.P."/>
            <person name="Pitluck S."/>
            <person name="Pritham E.J."/>
            <person name="Rechtsteiner A."/>
            <person name="Rho M."/>
            <person name="Rogozin I.B."/>
            <person name="Sakarya O."/>
            <person name="Salamov A."/>
            <person name="Schaack S."/>
            <person name="Shapiro H."/>
            <person name="Shiga Y."/>
            <person name="Skalitzky C."/>
            <person name="Smith Z."/>
            <person name="Souvorov A."/>
            <person name="Sung W."/>
            <person name="Tang Z."/>
            <person name="Tsuchiya D."/>
            <person name="Tu H."/>
            <person name="Vos H."/>
            <person name="Wang M."/>
            <person name="Wolf Y.I."/>
            <person name="Yamagata H."/>
            <person name="Yamada T."/>
            <person name="Ye Y."/>
            <person name="Shaw J.R."/>
            <person name="Andrews J."/>
            <person name="Crease T.J."/>
            <person name="Tang H."/>
            <person name="Lucas S.M."/>
            <person name="Robertson H.M."/>
            <person name="Bork P."/>
            <person name="Koonin E.V."/>
            <person name="Zdobnov E.M."/>
            <person name="Grigoriev I.V."/>
            <person name="Lynch M."/>
            <person name="Boore J.L."/>
        </authorList>
    </citation>
    <scope>NUCLEOTIDE SEQUENCE [LARGE SCALE GENOMIC DNA]</scope>
</reference>
<dbReference type="Proteomes" id="UP000000305">
    <property type="component" value="Unassembled WGS sequence"/>
</dbReference>
<dbReference type="InParanoid" id="E9I4Y3"/>
<name>E9I4Y3_DAPPU</name>
<accession>E9I4Y3</accession>
<feature type="non-terminal residue" evidence="1">
    <location>
        <position position="92"/>
    </location>
</feature>
<evidence type="ECO:0000313" key="2">
    <source>
        <dbReference type="Proteomes" id="UP000000305"/>
    </source>
</evidence>
<sequence>MTSDEGIRILADIQEKVDQNRRSVLIDYGNQINKIAEITDTATQEMAEKLKPFLASSDKLENINYIPTDWPDFTALKVIAALPNFKFTDSYM</sequence>
<dbReference type="EMBL" id="GL735272">
    <property type="protein sequence ID" value="EFX60947.1"/>
    <property type="molecule type" value="Genomic_DNA"/>
</dbReference>
<keyword evidence="2" id="KW-1185">Reference proteome</keyword>